<gene>
    <name evidence="2" type="ORF">FCC1311_096942</name>
</gene>
<dbReference type="SUPFAM" id="SSF101898">
    <property type="entry name" value="NHL repeat"/>
    <property type="match status" value="1"/>
</dbReference>
<comment type="caution">
    <text evidence="2">The sequence shown here is derived from an EMBL/GenBank/DDBJ whole genome shotgun (WGS) entry which is preliminary data.</text>
</comment>
<sequence>MAARRVGVTADALTQSPVNERLPSETLHAVLEWLSPLQLIASANLVCKRWEKASNAVLAATAPKVRAEIDHGNARRLCLRCSRSLTVLDECPIPVRINKTLAAKHGQQTKYGAICWGKTRGSIAAVIQGESCIHLLRVNKRGKLQYSRMIPLKAVNPVGIAFLRKRDRFAVADAATPALLVISPDGHEDARIMLSSPCTSLALDERGANLSVYLTCDAEPWAREPQLDLASVNLAALARDASAELYALRPTGSLVRVNLLSGVVETIQTDLCRPVSCALSATDSGLYLTHFVGREKRALVHIETDARVDSTPLSIVATDDTKPWHVLDTSQDHPETFPLNVFSALAHLPLSREREAERPR</sequence>
<dbReference type="AlphaFoldDB" id="A0A2R5GYD8"/>
<reference evidence="2 3" key="1">
    <citation type="submission" date="2017-12" db="EMBL/GenBank/DDBJ databases">
        <title>Sequencing, de novo assembly and annotation of complete genome of a new Thraustochytrid species, strain FCC1311.</title>
        <authorList>
            <person name="Sedici K."/>
            <person name="Godart F."/>
            <person name="Aiese Cigliano R."/>
            <person name="Sanseverino W."/>
            <person name="Barakat M."/>
            <person name="Ortet P."/>
            <person name="Marechal E."/>
            <person name="Cagnac O."/>
            <person name="Amato A."/>
        </authorList>
    </citation>
    <scope>NUCLEOTIDE SEQUENCE [LARGE SCALE GENOMIC DNA]</scope>
</reference>
<dbReference type="SUPFAM" id="SSF81383">
    <property type="entry name" value="F-box domain"/>
    <property type="match status" value="1"/>
</dbReference>
<accession>A0A2R5GYD8</accession>
<protein>
    <recommendedName>
        <fullName evidence="1">F-box domain-containing protein</fullName>
    </recommendedName>
</protein>
<evidence type="ECO:0000313" key="2">
    <source>
        <dbReference type="EMBL" id="GBG33471.1"/>
    </source>
</evidence>
<dbReference type="Proteomes" id="UP000241890">
    <property type="component" value="Unassembled WGS sequence"/>
</dbReference>
<proteinExistence type="predicted"/>
<organism evidence="2 3">
    <name type="scientific">Hondaea fermentalgiana</name>
    <dbReference type="NCBI Taxonomy" id="2315210"/>
    <lineage>
        <taxon>Eukaryota</taxon>
        <taxon>Sar</taxon>
        <taxon>Stramenopiles</taxon>
        <taxon>Bigyra</taxon>
        <taxon>Labyrinthulomycetes</taxon>
        <taxon>Thraustochytrida</taxon>
        <taxon>Thraustochytriidae</taxon>
        <taxon>Hondaea</taxon>
    </lineage>
</organism>
<dbReference type="InterPro" id="IPR001810">
    <property type="entry name" value="F-box_dom"/>
</dbReference>
<dbReference type="InParanoid" id="A0A2R5GYD8"/>
<dbReference type="Pfam" id="PF12937">
    <property type="entry name" value="F-box-like"/>
    <property type="match status" value="1"/>
</dbReference>
<dbReference type="InterPro" id="IPR036047">
    <property type="entry name" value="F-box-like_dom_sf"/>
</dbReference>
<name>A0A2R5GYD8_9STRA</name>
<feature type="domain" description="F-box" evidence="1">
    <location>
        <begin position="16"/>
        <end position="50"/>
    </location>
</feature>
<evidence type="ECO:0000259" key="1">
    <source>
        <dbReference type="PROSITE" id="PS50181"/>
    </source>
</evidence>
<dbReference type="PROSITE" id="PS50181">
    <property type="entry name" value="FBOX"/>
    <property type="match status" value="1"/>
</dbReference>
<keyword evidence="3" id="KW-1185">Reference proteome</keyword>
<dbReference type="EMBL" id="BEYU01000157">
    <property type="protein sequence ID" value="GBG33471.1"/>
    <property type="molecule type" value="Genomic_DNA"/>
</dbReference>
<evidence type="ECO:0000313" key="3">
    <source>
        <dbReference type="Proteomes" id="UP000241890"/>
    </source>
</evidence>